<feature type="region of interest" description="Disordered" evidence="8">
    <location>
        <begin position="174"/>
        <end position="202"/>
    </location>
</feature>
<dbReference type="CDD" id="cd07394">
    <property type="entry name" value="MPP_Vps29"/>
    <property type="match status" value="1"/>
</dbReference>
<evidence type="ECO:0000256" key="4">
    <source>
        <dbReference type="ARBA" id="ARBA00022723"/>
    </source>
</evidence>
<evidence type="ECO:0000256" key="1">
    <source>
        <dbReference type="ARBA" id="ARBA00005945"/>
    </source>
</evidence>
<keyword evidence="6" id="KW-0653">Protein transport</keyword>
<gene>
    <name evidence="10" type="ORF">EV420DRAFT_1518672</name>
</gene>
<dbReference type="Pfam" id="PF12850">
    <property type="entry name" value="Metallophos_2"/>
    <property type="match status" value="1"/>
</dbReference>
<evidence type="ECO:0000256" key="3">
    <source>
        <dbReference type="ARBA" id="ARBA00022448"/>
    </source>
</evidence>
<dbReference type="InterPro" id="IPR000979">
    <property type="entry name" value="Phosphodiesterase_MJ0936/Vps29"/>
</dbReference>
<dbReference type="GO" id="GO:0030904">
    <property type="term" value="C:retromer complex"/>
    <property type="evidence" value="ECO:0007669"/>
    <property type="project" value="InterPro"/>
</dbReference>
<evidence type="ECO:0000256" key="7">
    <source>
        <dbReference type="RuleBase" id="RU362040"/>
    </source>
</evidence>
<dbReference type="InterPro" id="IPR020935">
    <property type="entry name" value="PdiEstase_YfcE_CS"/>
</dbReference>
<keyword evidence="4" id="KW-0479">Metal-binding</keyword>
<evidence type="ECO:0000313" key="11">
    <source>
        <dbReference type="Proteomes" id="UP001175211"/>
    </source>
</evidence>
<accession>A0AA39NDC1</accession>
<dbReference type="RefSeq" id="XP_060334834.1">
    <property type="nucleotide sequence ID" value="XM_060472077.1"/>
</dbReference>
<feature type="domain" description="Calcineurin-like phosphoesterase" evidence="9">
    <location>
        <begin position="4"/>
        <end position="151"/>
    </location>
</feature>
<name>A0AA39NDC1_ARMTA</name>
<dbReference type="InterPro" id="IPR028661">
    <property type="entry name" value="Vps29"/>
</dbReference>
<dbReference type="GeneID" id="85355625"/>
<keyword evidence="3" id="KW-0813">Transport</keyword>
<dbReference type="PROSITE" id="PS01269">
    <property type="entry name" value="UPF0025"/>
    <property type="match status" value="1"/>
</dbReference>
<comment type="similarity">
    <text evidence="1 7">Belongs to the VPS29 family.</text>
</comment>
<evidence type="ECO:0000313" key="10">
    <source>
        <dbReference type="EMBL" id="KAK0463524.1"/>
    </source>
</evidence>
<sequence length="202" mass="22231">MVLVLIIGDLHIPHRIHDLPVKFKKLLVPGKIQQILCTGNVCDKETYEYLRTISPDVNVVRGDYDEISTFPLSVTVVHNPIKIAFRLATLDALSAIARQMDVDVLVSGHTHSIQAVEHDNRFFVNPGSATGAWTGLFNGDPIPSFALMDIQGPVVVTYVYQLIDGEVRVEKVEWRKETDTGPKTLPQPIPSPASGSPPGGDW</sequence>
<dbReference type="PANTHER" id="PTHR11124">
    <property type="entry name" value="VACUOLAR SORTING PROTEIN VPS29"/>
    <property type="match status" value="1"/>
</dbReference>
<protein>
    <recommendedName>
        <fullName evidence="2 7">Vacuolar protein sorting-associated protein 29</fullName>
    </recommendedName>
</protein>
<evidence type="ECO:0000256" key="6">
    <source>
        <dbReference type="ARBA" id="ARBA00022927"/>
    </source>
</evidence>
<proteinExistence type="inferred from homology"/>
<dbReference type="GO" id="GO:0042147">
    <property type="term" value="P:retrograde transport, endosome to Golgi"/>
    <property type="evidence" value="ECO:0007669"/>
    <property type="project" value="InterPro"/>
</dbReference>
<comment type="caution">
    <text evidence="10">The sequence shown here is derived from an EMBL/GenBank/DDBJ whole genome shotgun (WGS) entry which is preliminary data.</text>
</comment>
<dbReference type="NCBIfam" id="TIGR00040">
    <property type="entry name" value="yfcE"/>
    <property type="match status" value="1"/>
</dbReference>
<reference evidence="10" key="1">
    <citation type="submission" date="2023-06" db="EMBL/GenBank/DDBJ databases">
        <authorList>
            <consortium name="Lawrence Berkeley National Laboratory"/>
            <person name="Ahrendt S."/>
            <person name="Sahu N."/>
            <person name="Indic B."/>
            <person name="Wong-Bajracharya J."/>
            <person name="Merenyi Z."/>
            <person name="Ke H.-M."/>
            <person name="Monk M."/>
            <person name="Kocsube S."/>
            <person name="Drula E."/>
            <person name="Lipzen A."/>
            <person name="Balint B."/>
            <person name="Henrissat B."/>
            <person name="Andreopoulos B."/>
            <person name="Martin F.M."/>
            <person name="Harder C.B."/>
            <person name="Rigling D."/>
            <person name="Ford K.L."/>
            <person name="Foster G.D."/>
            <person name="Pangilinan J."/>
            <person name="Papanicolaou A."/>
            <person name="Barry K."/>
            <person name="LaButti K."/>
            <person name="Viragh M."/>
            <person name="Koriabine M."/>
            <person name="Yan M."/>
            <person name="Riley R."/>
            <person name="Champramary S."/>
            <person name="Plett K.L."/>
            <person name="Tsai I.J."/>
            <person name="Slot J."/>
            <person name="Sipos G."/>
            <person name="Plett J."/>
            <person name="Nagy L.G."/>
            <person name="Grigoriev I.V."/>
        </authorList>
    </citation>
    <scope>NUCLEOTIDE SEQUENCE</scope>
    <source>
        <strain evidence="10">CCBAS 213</strain>
    </source>
</reference>
<evidence type="ECO:0000259" key="9">
    <source>
        <dbReference type="Pfam" id="PF12850"/>
    </source>
</evidence>
<dbReference type="GO" id="GO:0015031">
    <property type="term" value="P:protein transport"/>
    <property type="evidence" value="ECO:0007669"/>
    <property type="project" value="UniProtKB-KW"/>
</dbReference>
<dbReference type="EMBL" id="JAUEPS010000007">
    <property type="protein sequence ID" value="KAK0463524.1"/>
    <property type="molecule type" value="Genomic_DNA"/>
</dbReference>
<keyword evidence="11" id="KW-1185">Reference proteome</keyword>
<dbReference type="SUPFAM" id="SSF56300">
    <property type="entry name" value="Metallo-dependent phosphatases"/>
    <property type="match status" value="1"/>
</dbReference>
<dbReference type="GO" id="GO:0046872">
    <property type="term" value="F:metal ion binding"/>
    <property type="evidence" value="ECO:0007669"/>
    <property type="project" value="UniProtKB-KW"/>
</dbReference>
<dbReference type="InterPro" id="IPR024654">
    <property type="entry name" value="Calcineurin-like_PHP_lpxH"/>
</dbReference>
<dbReference type="Gene3D" id="3.60.21.10">
    <property type="match status" value="1"/>
</dbReference>
<evidence type="ECO:0000256" key="5">
    <source>
        <dbReference type="ARBA" id="ARBA00022801"/>
    </source>
</evidence>
<dbReference type="GO" id="GO:0016787">
    <property type="term" value="F:hydrolase activity"/>
    <property type="evidence" value="ECO:0007669"/>
    <property type="project" value="UniProtKB-KW"/>
</dbReference>
<dbReference type="Proteomes" id="UP001175211">
    <property type="component" value="Unassembled WGS sequence"/>
</dbReference>
<keyword evidence="5" id="KW-0378">Hydrolase</keyword>
<dbReference type="InterPro" id="IPR029052">
    <property type="entry name" value="Metallo-depent_PP-like"/>
</dbReference>
<evidence type="ECO:0000256" key="2">
    <source>
        <dbReference type="ARBA" id="ARBA00017767"/>
    </source>
</evidence>
<organism evidence="10 11">
    <name type="scientific">Armillaria tabescens</name>
    <name type="common">Ringless honey mushroom</name>
    <name type="synonym">Agaricus tabescens</name>
    <dbReference type="NCBI Taxonomy" id="1929756"/>
    <lineage>
        <taxon>Eukaryota</taxon>
        <taxon>Fungi</taxon>
        <taxon>Dikarya</taxon>
        <taxon>Basidiomycota</taxon>
        <taxon>Agaricomycotina</taxon>
        <taxon>Agaricomycetes</taxon>
        <taxon>Agaricomycetidae</taxon>
        <taxon>Agaricales</taxon>
        <taxon>Marasmiineae</taxon>
        <taxon>Physalacriaceae</taxon>
        <taxon>Desarmillaria</taxon>
    </lineage>
</organism>
<evidence type="ECO:0000256" key="8">
    <source>
        <dbReference type="SAM" id="MobiDB-lite"/>
    </source>
</evidence>
<dbReference type="GO" id="GO:0005829">
    <property type="term" value="C:cytosol"/>
    <property type="evidence" value="ECO:0007669"/>
    <property type="project" value="GOC"/>
</dbReference>
<dbReference type="AlphaFoldDB" id="A0AA39NDC1"/>